<proteinExistence type="predicted"/>
<dbReference type="AlphaFoldDB" id="A0A0Q5WG40"/>
<dbReference type="Gene3D" id="4.10.410.10">
    <property type="entry name" value="Pancreatic trypsin inhibitor Kunitz domain"/>
    <property type="match status" value="1"/>
</dbReference>
<evidence type="ECO:0000259" key="2">
    <source>
        <dbReference type="PROSITE" id="PS50279"/>
    </source>
</evidence>
<gene>
    <name evidence="3" type="primary">Dere\GG26622</name>
    <name evidence="3" type="synonym">GG26622</name>
    <name evidence="3" type="ORF">Dere_GG26622</name>
</gene>
<dbReference type="OrthoDB" id="7838568at2759"/>
<name>A0A0Q5WG40_DROER</name>
<sequence length="151" mass="17259">METRFVVITFLIIYILAQTNANCGKKPIVDGNCDQRIKGFTYETAENRCKKFRTKGCTVGRNYYRTRNECNSKCKGCINLGGFMNRDSEESEIDDSWKNGSEAGEVETISKRVLPKLVNRGLERKEIVDFLVASNQFMDMVAAFLYLLRSL</sequence>
<dbReference type="SMR" id="A0A0Q5WG40"/>
<dbReference type="InterPro" id="IPR002223">
    <property type="entry name" value="Kunitz_BPTI"/>
</dbReference>
<accession>A0A0Q5WG40</accession>
<dbReference type="InterPro" id="IPR036880">
    <property type="entry name" value="Kunitz_BPTI_sf"/>
</dbReference>
<evidence type="ECO:0000256" key="1">
    <source>
        <dbReference type="SAM" id="SignalP"/>
    </source>
</evidence>
<dbReference type="PROSITE" id="PS50279">
    <property type="entry name" value="BPTI_KUNITZ_2"/>
    <property type="match status" value="1"/>
</dbReference>
<evidence type="ECO:0000313" key="4">
    <source>
        <dbReference type="Proteomes" id="UP000008711"/>
    </source>
</evidence>
<keyword evidence="4" id="KW-1185">Reference proteome</keyword>
<dbReference type="InterPro" id="IPR020901">
    <property type="entry name" value="Prtase_inh_Kunz-CS"/>
</dbReference>
<organism evidence="3 4">
    <name type="scientific">Drosophila erecta</name>
    <name type="common">Fruit fly</name>
    <dbReference type="NCBI Taxonomy" id="7220"/>
    <lineage>
        <taxon>Eukaryota</taxon>
        <taxon>Metazoa</taxon>
        <taxon>Ecdysozoa</taxon>
        <taxon>Arthropoda</taxon>
        <taxon>Hexapoda</taxon>
        <taxon>Insecta</taxon>
        <taxon>Pterygota</taxon>
        <taxon>Neoptera</taxon>
        <taxon>Endopterygota</taxon>
        <taxon>Diptera</taxon>
        <taxon>Brachycera</taxon>
        <taxon>Muscomorpha</taxon>
        <taxon>Ephydroidea</taxon>
        <taxon>Drosophilidae</taxon>
        <taxon>Drosophila</taxon>
        <taxon>Sophophora</taxon>
    </lineage>
</organism>
<dbReference type="GO" id="GO:0004867">
    <property type="term" value="F:serine-type endopeptidase inhibitor activity"/>
    <property type="evidence" value="ECO:0007669"/>
    <property type="project" value="InterPro"/>
</dbReference>
<reference evidence="3 4" key="1">
    <citation type="journal article" date="2007" name="Nature">
        <title>Evolution of genes and genomes on the Drosophila phylogeny.</title>
        <authorList>
            <consortium name="Drosophila 12 Genomes Consortium"/>
            <person name="Clark A.G."/>
            <person name="Eisen M.B."/>
            <person name="Smith D.R."/>
            <person name="Bergman C.M."/>
            <person name="Oliver B."/>
            <person name="Markow T.A."/>
            <person name="Kaufman T.C."/>
            <person name="Kellis M."/>
            <person name="Gelbart W."/>
            <person name="Iyer V.N."/>
            <person name="Pollard D.A."/>
            <person name="Sackton T.B."/>
            <person name="Larracuente A.M."/>
            <person name="Singh N.D."/>
            <person name="Abad J.P."/>
            <person name="Abt D.N."/>
            <person name="Adryan B."/>
            <person name="Aguade M."/>
            <person name="Akashi H."/>
            <person name="Anderson W.W."/>
            <person name="Aquadro C.F."/>
            <person name="Ardell D.H."/>
            <person name="Arguello R."/>
            <person name="Artieri C.G."/>
            <person name="Barbash D.A."/>
            <person name="Barker D."/>
            <person name="Barsanti P."/>
            <person name="Batterham P."/>
            <person name="Batzoglou S."/>
            <person name="Begun D."/>
            <person name="Bhutkar A."/>
            <person name="Blanco E."/>
            <person name="Bosak S.A."/>
            <person name="Bradley R.K."/>
            <person name="Brand A.D."/>
            <person name="Brent M.R."/>
            <person name="Brooks A.N."/>
            <person name="Brown R.H."/>
            <person name="Butlin R.K."/>
            <person name="Caggese C."/>
            <person name="Calvi B.R."/>
            <person name="Bernardo de Carvalho A."/>
            <person name="Caspi A."/>
            <person name="Castrezana S."/>
            <person name="Celniker S.E."/>
            <person name="Chang J.L."/>
            <person name="Chapple C."/>
            <person name="Chatterji S."/>
            <person name="Chinwalla A."/>
            <person name="Civetta A."/>
            <person name="Clifton S.W."/>
            <person name="Comeron J.M."/>
            <person name="Costello J.C."/>
            <person name="Coyne J.A."/>
            <person name="Daub J."/>
            <person name="David R.G."/>
            <person name="Delcher A.L."/>
            <person name="Delehaunty K."/>
            <person name="Do C.B."/>
            <person name="Ebling H."/>
            <person name="Edwards K."/>
            <person name="Eickbush T."/>
            <person name="Evans J.D."/>
            <person name="Filipski A."/>
            <person name="Findeiss S."/>
            <person name="Freyhult E."/>
            <person name="Fulton L."/>
            <person name="Fulton R."/>
            <person name="Garcia A.C."/>
            <person name="Gardiner A."/>
            <person name="Garfield D.A."/>
            <person name="Garvin B.E."/>
            <person name="Gibson G."/>
            <person name="Gilbert D."/>
            <person name="Gnerre S."/>
            <person name="Godfrey J."/>
            <person name="Good R."/>
            <person name="Gotea V."/>
            <person name="Gravely B."/>
            <person name="Greenberg A.J."/>
            <person name="Griffiths-Jones S."/>
            <person name="Gross S."/>
            <person name="Guigo R."/>
            <person name="Gustafson E.A."/>
            <person name="Haerty W."/>
            <person name="Hahn M.W."/>
            <person name="Halligan D.L."/>
            <person name="Halpern A.L."/>
            <person name="Halter G.M."/>
            <person name="Han M.V."/>
            <person name="Heger A."/>
            <person name="Hillier L."/>
            <person name="Hinrichs A.S."/>
            <person name="Holmes I."/>
            <person name="Hoskins R.A."/>
            <person name="Hubisz M.J."/>
            <person name="Hultmark D."/>
            <person name="Huntley M.A."/>
            <person name="Jaffe D.B."/>
            <person name="Jagadeeshan S."/>
            <person name="Jeck W.R."/>
            <person name="Johnson J."/>
            <person name="Jones C.D."/>
            <person name="Jordan W.C."/>
            <person name="Karpen G.H."/>
            <person name="Kataoka E."/>
            <person name="Keightley P.D."/>
            <person name="Kheradpour P."/>
            <person name="Kirkness E.F."/>
            <person name="Koerich L.B."/>
            <person name="Kristiansen K."/>
            <person name="Kudrna D."/>
            <person name="Kulathinal R.J."/>
            <person name="Kumar S."/>
            <person name="Kwok R."/>
            <person name="Lander E."/>
            <person name="Langley C.H."/>
            <person name="Lapoint R."/>
            <person name="Lazzaro B.P."/>
            <person name="Lee S.J."/>
            <person name="Levesque L."/>
            <person name="Li R."/>
            <person name="Lin C.F."/>
            <person name="Lin M.F."/>
            <person name="Lindblad-Toh K."/>
            <person name="Llopart A."/>
            <person name="Long M."/>
            <person name="Low L."/>
            <person name="Lozovsky E."/>
            <person name="Lu J."/>
            <person name="Luo M."/>
            <person name="Machado C.A."/>
            <person name="Makalowski W."/>
            <person name="Marzo M."/>
            <person name="Matsuda M."/>
            <person name="Matzkin L."/>
            <person name="McAllister B."/>
            <person name="McBride C.S."/>
            <person name="McKernan B."/>
            <person name="McKernan K."/>
            <person name="Mendez-Lago M."/>
            <person name="Minx P."/>
            <person name="Mollenhauer M.U."/>
            <person name="Montooth K."/>
            <person name="Mount S.M."/>
            <person name="Mu X."/>
            <person name="Myers E."/>
            <person name="Negre B."/>
            <person name="Newfeld S."/>
            <person name="Nielsen R."/>
            <person name="Noor M.A."/>
            <person name="O'Grady P."/>
            <person name="Pachter L."/>
            <person name="Papaceit M."/>
            <person name="Parisi M.J."/>
            <person name="Parisi M."/>
            <person name="Parts L."/>
            <person name="Pedersen J.S."/>
            <person name="Pesole G."/>
            <person name="Phillippy A.M."/>
            <person name="Ponting C.P."/>
            <person name="Pop M."/>
            <person name="Porcelli D."/>
            <person name="Powell J.R."/>
            <person name="Prohaska S."/>
            <person name="Pruitt K."/>
            <person name="Puig M."/>
            <person name="Quesneville H."/>
            <person name="Ram K.R."/>
            <person name="Rand D."/>
            <person name="Rasmussen M.D."/>
            <person name="Reed L.K."/>
            <person name="Reenan R."/>
            <person name="Reily A."/>
            <person name="Remington K.A."/>
            <person name="Rieger T.T."/>
            <person name="Ritchie M.G."/>
            <person name="Robin C."/>
            <person name="Rogers Y.H."/>
            <person name="Rohde C."/>
            <person name="Rozas J."/>
            <person name="Rubenfield M.J."/>
            <person name="Ruiz A."/>
            <person name="Russo S."/>
            <person name="Salzberg S.L."/>
            <person name="Sanchez-Gracia A."/>
            <person name="Saranga D.J."/>
            <person name="Sato H."/>
            <person name="Schaeffer S.W."/>
            <person name="Schatz M.C."/>
            <person name="Schlenke T."/>
            <person name="Schwartz R."/>
            <person name="Segarra C."/>
            <person name="Singh R.S."/>
            <person name="Sirot L."/>
            <person name="Sirota M."/>
            <person name="Sisneros N.B."/>
            <person name="Smith C.D."/>
            <person name="Smith T.F."/>
            <person name="Spieth J."/>
            <person name="Stage D.E."/>
            <person name="Stark A."/>
            <person name="Stephan W."/>
            <person name="Strausberg R.L."/>
            <person name="Strempel S."/>
            <person name="Sturgill D."/>
            <person name="Sutton G."/>
            <person name="Sutton G.G."/>
            <person name="Tao W."/>
            <person name="Teichmann S."/>
            <person name="Tobari Y.N."/>
            <person name="Tomimura Y."/>
            <person name="Tsolas J.M."/>
            <person name="Valente V.L."/>
            <person name="Venter E."/>
            <person name="Venter J.C."/>
            <person name="Vicario S."/>
            <person name="Vieira F.G."/>
            <person name="Vilella A.J."/>
            <person name="Villasante A."/>
            <person name="Walenz B."/>
            <person name="Wang J."/>
            <person name="Wasserman M."/>
            <person name="Watts T."/>
            <person name="Wilson D."/>
            <person name="Wilson R.K."/>
            <person name="Wing R.A."/>
            <person name="Wolfner M.F."/>
            <person name="Wong A."/>
            <person name="Wong G.K."/>
            <person name="Wu C.I."/>
            <person name="Wu G."/>
            <person name="Yamamoto D."/>
            <person name="Yang H.P."/>
            <person name="Yang S.P."/>
            <person name="Yorke J.A."/>
            <person name="Yoshida K."/>
            <person name="Zdobnov E."/>
            <person name="Zhang P."/>
            <person name="Zhang Y."/>
            <person name="Zimin A.V."/>
            <person name="Baldwin J."/>
            <person name="Abdouelleil A."/>
            <person name="Abdulkadir J."/>
            <person name="Abebe A."/>
            <person name="Abera B."/>
            <person name="Abreu J."/>
            <person name="Acer S.C."/>
            <person name="Aftuck L."/>
            <person name="Alexander A."/>
            <person name="An P."/>
            <person name="Anderson E."/>
            <person name="Anderson S."/>
            <person name="Arachi H."/>
            <person name="Azer M."/>
            <person name="Bachantsang P."/>
            <person name="Barry A."/>
            <person name="Bayul T."/>
            <person name="Berlin A."/>
            <person name="Bessette D."/>
            <person name="Bloom T."/>
            <person name="Blye J."/>
            <person name="Boguslavskiy L."/>
            <person name="Bonnet C."/>
            <person name="Boukhgalter B."/>
            <person name="Bourzgui I."/>
            <person name="Brown A."/>
            <person name="Cahill P."/>
            <person name="Channer S."/>
            <person name="Cheshatsang Y."/>
            <person name="Chuda L."/>
            <person name="Citroen M."/>
            <person name="Collymore A."/>
            <person name="Cooke P."/>
            <person name="Costello M."/>
            <person name="D'Aco K."/>
            <person name="Daza R."/>
            <person name="De Haan G."/>
            <person name="DeGray S."/>
            <person name="DeMaso C."/>
            <person name="Dhargay N."/>
            <person name="Dooley K."/>
            <person name="Dooley E."/>
            <person name="Doricent M."/>
            <person name="Dorje P."/>
            <person name="Dorjee K."/>
            <person name="Dupes A."/>
            <person name="Elong R."/>
            <person name="Falk J."/>
            <person name="Farina A."/>
            <person name="Faro S."/>
            <person name="Ferguson D."/>
            <person name="Fisher S."/>
            <person name="Foley C.D."/>
            <person name="Franke A."/>
            <person name="Friedrich D."/>
            <person name="Gadbois L."/>
            <person name="Gearin G."/>
            <person name="Gearin C.R."/>
            <person name="Giannoukos G."/>
            <person name="Goode T."/>
            <person name="Graham J."/>
            <person name="Grandbois E."/>
            <person name="Grewal S."/>
            <person name="Gyaltsen K."/>
            <person name="Hafez N."/>
            <person name="Hagos B."/>
            <person name="Hall J."/>
            <person name="Henson C."/>
            <person name="Hollinger A."/>
            <person name="Honan T."/>
            <person name="Huard M.D."/>
            <person name="Hughes L."/>
            <person name="Hurhula B."/>
            <person name="Husby M.E."/>
            <person name="Kamat A."/>
            <person name="Kanga B."/>
            <person name="Kashin S."/>
            <person name="Khazanovich D."/>
            <person name="Kisner P."/>
            <person name="Lance K."/>
            <person name="Lara M."/>
            <person name="Lee W."/>
            <person name="Lennon N."/>
            <person name="Letendre F."/>
            <person name="LeVine R."/>
            <person name="Lipovsky A."/>
            <person name="Liu X."/>
            <person name="Liu J."/>
            <person name="Liu S."/>
            <person name="Lokyitsang T."/>
            <person name="Lokyitsang Y."/>
            <person name="Lubonja R."/>
            <person name="Lui A."/>
            <person name="MacDonald P."/>
            <person name="Magnisalis V."/>
            <person name="Maru K."/>
            <person name="Matthews C."/>
            <person name="McCusker W."/>
            <person name="McDonough S."/>
            <person name="Mehta T."/>
            <person name="Meldrim J."/>
            <person name="Meneus L."/>
            <person name="Mihai O."/>
            <person name="Mihalev A."/>
            <person name="Mihova T."/>
            <person name="Mittelman R."/>
            <person name="Mlenga V."/>
            <person name="Montmayeur A."/>
            <person name="Mulrain L."/>
            <person name="Navidi A."/>
            <person name="Naylor J."/>
            <person name="Negash T."/>
            <person name="Nguyen T."/>
            <person name="Nguyen N."/>
            <person name="Nicol R."/>
            <person name="Norbu C."/>
            <person name="Norbu N."/>
            <person name="Novod N."/>
            <person name="O'Neill B."/>
            <person name="Osman S."/>
            <person name="Markiewicz E."/>
            <person name="Oyono O.L."/>
            <person name="Patti C."/>
            <person name="Phunkhang P."/>
            <person name="Pierre F."/>
            <person name="Priest M."/>
            <person name="Raghuraman S."/>
            <person name="Rege F."/>
            <person name="Reyes R."/>
            <person name="Rise C."/>
            <person name="Rogov P."/>
            <person name="Ross K."/>
            <person name="Ryan E."/>
            <person name="Settipalli S."/>
            <person name="Shea T."/>
            <person name="Sherpa N."/>
            <person name="Shi L."/>
            <person name="Shih D."/>
            <person name="Sparrow T."/>
            <person name="Spaulding J."/>
            <person name="Stalker J."/>
            <person name="Stange-Thomann N."/>
            <person name="Stavropoulos S."/>
            <person name="Stone C."/>
            <person name="Strader C."/>
            <person name="Tesfaye S."/>
            <person name="Thomson T."/>
            <person name="Thoulutsang Y."/>
            <person name="Thoulutsang D."/>
            <person name="Topham K."/>
            <person name="Topping I."/>
            <person name="Tsamla T."/>
            <person name="Vassiliev H."/>
            <person name="Vo A."/>
            <person name="Wangchuk T."/>
            <person name="Wangdi T."/>
            <person name="Weiand M."/>
            <person name="Wilkinson J."/>
            <person name="Wilson A."/>
            <person name="Yadav S."/>
            <person name="Young G."/>
            <person name="Yu Q."/>
            <person name="Zembek L."/>
            <person name="Zhong D."/>
            <person name="Zimmer A."/>
            <person name="Zwirko Z."/>
            <person name="Jaffe D.B."/>
            <person name="Alvarez P."/>
            <person name="Brockman W."/>
            <person name="Butler J."/>
            <person name="Chin C."/>
            <person name="Gnerre S."/>
            <person name="Grabherr M."/>
            <person name="Kleber M."/>
            <person name="Mauceli E."/>
            <person name="MacCallum I."/>
        </authorList>
    </citation>
    <scope>NUCLEOTIDE SEQUENCE [LARGE SCALE GENOMIC DNA]</scope>
    <source>
        <strain evidence="3 4">TSC#14021-0224.01</strain>
    </source>
</reference>
<feature type="domain" description="BPTI/Kunitz inhibitor" evidence="2">
    <location>
        <begin position="23"/>
        <end position="74"/>
    </location>
</feature>
<keyword evidence="1" id="KW-0732">Signal</keyword>
<feature type="chain" id="PRO_5006266766" description="BPTI/Kunitz inhibitor domain-containing protein" evidence="1">
    <location>
        <begin position="22"/>
        <end position="151"/>
    </location>
</feature>
<dbReference type="EMBL" id="CH954177">
    <property type="protein sequence ID" value="KQS70053.1"/>
    <property type="molecule type" value="Genomic_DNA"/>
</dbReference>
<dbReference type="SUPFAM" id="SSF57362">
    <property type="entry name" value="BPTI-like"/>
    <property type="match status" value="1"/>
</dbReference>
<dbReference type="PROSITE" id="PS00280">
    <property type="entry name" value="BPTI_KUNITZ_1"/>
    <property type="match status" value="1"/>
</dbReference>
<protein>
    <recommendedName>
        <fullName evidence="2">BPTI/Kunitz inhibitor domain-containing protein</fullName>
    </recommendedName>
</protein>
<feature type="signal peptide" evidence="1">
    <location>
        <begin position="1"/>
        <end position="21"/>
    </location>
</feature>
<dbReference type="KEGG" id="der:26526446"/>
<dbReference type="Proteomes" id="UP000008711">
    <property type="component" value="Unassembled WGS sequence"/>
</dbReference>
<evidence type="ECO:0000313" key="3">
    <source>
        <dbReference type="EMBL" id="KQS70053.1"/>
    </source>
</evidence>
<dbReference type="Pfam" id="PF00014">
    <property type="entry name" value="Kunitz_BPTI"/>
    <property type="match status" value="1"/>
</dbReference>
<reference evidence="3 4" key="2">
    <citation type="journal article" date="2008" name="Bioinformatics">
        <title>Assembly reconciliation.</title>
        <authorList>
            <person name="Zimin A.V."/>
            <person name="Smith D.R."/>
            <person name="Sutton G."/>
            <person name="Yorke J.A."/>
        </authorList>
    </citation>
    <scope>NUCLEOTIDE SEQUENCE [LARGE SCALE GENOMIC DNA]</scope>
    <source>
        <strain evidence="3 4">TSC#14021-0224.01</strain>
    </source>
</reference>